<reference evidence="12" key="1">
    <citation type="submission" date="2019-08" db="EMBL/GenBank/DDBJ databases">
        <title>The improved chromosome-level genome for the pearl oyster Pinctada fucata martensii using PacBio sequencing and Hi-C.</title>
        <authorList>
            <person name="Zheng Z."/>
        </authorList>
    </citation>
    <scope>NUCLEOTIDE SEQUENCE</scope>
    <source>
        <strain evidence="12">ZZ-2019</strain>
        <tissue evidence="12">Adductor muscle</tissue>
    </source>
</reference>
<dbReference type="GO" id="GO:0005634">
    <property type="term" value="C:nucleus"/>
    <property type="evidence" value="ECO:0007669"/>
    <property type="project" value="UniProtKB-SubCell"/>
</dbReference>
<feature type="domain" description="C2H2-type" evidence="11">
    <location>
        <begin position="812"/>
        <end position="839"/>
    </location>
</feature>
<dbReference type="Gene3D" id="3.30.710.10">
    <property type="entry name" value="Potassium Channel Kv1.1, Chain A"/>
    <property type="match status" value="1"/>
</dbReference>
<evidence type="ECO:0000256" key="1">
    <source>
        <dbReference type="ARBA" id="ARBA00004123"/>
    </source>
</evidence>
<evidence type="ECO:0000256" key="9">
    <source>
        <dbReference type="SAM" id="MobiDB-lite"/>
    </source>
</evidence>
<dbReference type="Gene3D" id="3.30.160.60">
    <property type="entry name" value="Classic Zinc Finger"/>
    <property type="match status" value="3"/>
</dbReference>
<dbReference type="EMBL" id="VSWD01000005">
    <property type="protein sequence ID" value="KAK3102728.1"/>
    <property type="molecule type" value="Genomic_DNA"/>
</dbReference>
<keyword evidence="2" id="KW-0479">Metal-binding</keyword>
<keyword evidence="3" id="KW-0677">Repeat</keyword>
<evidence type="ECO:0000256" key="5">
    <source>
        <dbReference type="ARBA" id="ARBA00022833"/>
    </source>
</evidence>
<name>A0AA88YDA0_PINIB</name>
<keyword evidence="4 8" id="KW-0863">Zinc-finger</keyword>
<dbReference type="GO" id="GO:0000981">
    <property type="term" value="F:DNA-binding transcription factor activity, RNA polymerase II-specific"/>
    <property type="evidence" value="ECO:0007669"/>
    <property type="project" value="TreeGrafter"/>
</dbReference>
<dbReference type="FunFam" id="3.30.160.60:FF:000045">
    <property type="entry name" value="ZFP69 zinc finger protein B"/>
    <property type="match status" value="1"/>
</dbReference>
<feature type="domain" description="C2H2-type" evidence="11">
    <location>
        <begin position="755"/>
        <end position="782"/>
    </location>
</feature>
<feature type="region of interest" description="Disordered" evidence="9">
    <location>
        <begin position="37"/>
        <end position="66"/>
    </location>
</feature>
<protein>
    <submittedName>
        <fullName evidence="12">Uncharacterized protein</fullName>
    </submittedName>
</protein>
<dbReference type="PANTHER" id="PTHR24394">
    <property type="entry name" value="ZINC FINGER PROTEIN"/>
    <property type="match status" value="1"/>
</dbReference>
<keyword evidence="13" id="KW-1185">Reference proteome</keyword>
<dbReference type="SUPFAM" id="SSF57667">
    <property type="entry name" value="beta-beta-alpha zinc fingers"/>
    <property type="match status" value="2"/>
</dbReference>
<feature type="compositionally biased region" description="Low complexity" evidence="9">
    <location>
        <begin position="1053"/>
        <end position="1066"/>
    </location>
</feature>
<dbReference type="CDD" id="cd18186">
    <property type="entry name" value="BTB_POZ_ZBTB_KLHL-like"/>
    <property type="match status" value="1"/>
</dbReference>
<feature type="region of interest" description="Disordered" evidence="9">
    <location>
        <begin position="473"/>
        <end position="492"/>
    </location>
</feature>
<dbReference type="PANTHER" id="PTHR24394:SF29">
    <property type="entry name" value="MYONEURIN"/>
    <property type="match status" value="1"/>
</dbReference>
<dbReference type="AlphaFoldDB" id="A0AA88YDA0"/>
<dbReference type="GO" id="GO:0008270">
    <property type="term" value="F:zinc ion binding"/>
    <property type="evidence" value="ECO:0007669"/>
    <property type="project" value="UniProtKB-KW"/>
</dbReference>
<dbReference type="Proteomes" id="UP001186944">
    <property type="component" value="Unassembled WGS sequence"/>
</dbReference>
<dbReference type="GO" id="GO:0003677">
    <property type="term" value="F:DNA binding"/>
    <property type="evidence" value="ECO:0007669"/>
    <property type="project" value="UniProtKB-KW"/>
</dbReference>
<dbReference type="Pfam" id="PF00651">
    <property type="entry name" value="BTB"/>
    <property type="match status" value="1"/>
</dbReference>
<dbReference type="PROSITE" id="PS50097">
    <property type="entry name" value="BTB"/>
    <property type="match status" value="1"/>
</dbReference>
<evidence type="ECO:0000259" key="10">
    <source>
        <dbReference type="PROSITE" id="PS50097"/>
    </source>
</evidence>
<feature type="compositionally biased region" description="Polar residues" evidence="9">
    <location>
        <begin position="379"/>
        <end position="392"/>
    </location>
</feature>
<keyword evidence="5" id="KW-0862">Zinc</keyword>
<dbReference type="InterPro" id="IPR000210">
    <property type="entry name" value="BTB/POZ_dom"/>
</dbReference>
<evidence type="ECO:0000313" key="12">
    <source>
        <dbReference type="EMBL" id="KAK3102728.1"/>
    </source>
</evidence>
<evidence type="ECO:0000313" key="13">
    <source>
        <dbReference type="Proteomes" id="UP001186944"/>
    </source>
</evidence>
<evidence type="ECO:0000256" key="2">
    <source>
        <dbReference type="ARBA" id="ARBA00022723"/>
    </source>
</evidence>
<evidence type="ECO:0000256" key="4">
    <source>
        <dbReference type="ARBA" id="ARBA00022771"/>
    </source>
</evidence>
<dbReference type="InterPro" id="IPR013087">
    <property type="entry name" value="Znf_C2H2_type"/>
</dbReference>
<keyword evidence="7" id="KW-0539">Nucleus</keyword>
<evidence type="ECO:0000256" key="3">
    <source>
        <dbReference type="ARBA" id="ARBA00022737"/>
    </source>
</evidence>
<feature type="domain" description="C2H2-type" evidence="11">
    <location>
        <begin position="783"/>
        <end position="811"/>
    </location>
</feature>
<evidence type="ECO:0000256" key="8">
    <source>
        <dbReference type="PROSITE-ProRule" id="PRU00042"/>
    </source>
</evidence>
<feature type="compositionally biased region" description="Acidic residues" evidence="9">
    <location>
        <begin position="1021"/>
        <end position="1035"/>
    </location>
</feature>
<proteinExistence type="predicted"/>
<keyword evidence="6" id="KW-0238">DNA-binding</keyword>
<dbReference type="InterPro" id="IPR036236">
    <property type="entry name" value="Znf_C2H2_sf"/>
</dbReference>
<feature type="region of interest" description="Disordered" evidence="9">
    <location>
        <begin position="899"/>
        <end position="918"/>
    </location>
</feature>
<evidence type="ECO:0000256" key="6">
    <source>
        <dbReference type="ARBA" id="ARBA00023125"/>
    </source>
</evidence>
<dbReference type="Pfam" id="PF00096">
    <property type="entry name" value="zf-C2H2"/>
    <property type="match status" value="1"/>
</dbReference>
<feature type="domain" description="BTB" evidence="10">
    <location>
        <begin position="229"/>
        <end position="301"/>
    </location>
</feature>
<sequence length="1232" mass="136492">MYQPGLKVSNEEAKKQMNLHYYSKSMDPVQSSYPVSYGIQDLSSSPQKQLTNPDPYSSNVQSVPQYKPTDYTSGGKLGYFAPSDVGSTNTPIQTYQSSQVNIVKDHPQVTMATNYSGNNTLSTYGLTKIRPPKGYNGPIPSKLNIDYGTYRPHEKLEQHPPPSLDPPPTTIASKPAIYKPRHNISEKDLQLDEFEMTSNQSASQDFTENNLPRELMSKMFGLLKENMFCDAVLVAGQKEIRVHKLVLMAASPFLLSKMNNPRLGDSVRGESVRVKLPSDIPVDVASQLVHYLYDSKVTLTSQNVSQFARVAKLFNLEHLTKICQEFVNNFELDKTLLNVPNEDISISVVLSAYDSSTKQPQKSTQSQTVEREFQLPIPKSTSHAVPNTGSITVSSVSPSKSVPEKNTPKPSPPKPTHLYGTRTASGSVKKRTFQDSPSEKGSYASPPSKKGVDKSSTNDNSGGVKEIVSHITKTSTDITSAHSSHITSHPRKRRLSLMAQEAVQPMPVEESVDDILDDFDDDEDIDYVPTPQITTQSGMQRAVFEGSRKGKTLKSLKKSTAYYQALKKSKRKMNPAYNTMNKGSTLLRPPPKKRAHEFAESESKQAETEIKEIEEFLKADVEPSIKLPTKKLLYSQMGKRKLSSRTVNLAGLGRFTAELEKRAADIATGDRHFICNLCDNEFVFPKRCITHVVRTHDVSITEATKEITVAKKSNSPKKCEICGYVSKEKNQSYYYIHYHKYFRHGIPLPKGWKPFVCDICGKECFTKFQLKDHKLIHTEKTPFVCETCGTGFKSRTCLHSHVYHKHNTSRKHACNECDRTFKTKTQLTVHLRTHTGEKPFACPECNGSYRSTTRGNMRLHLTNKHKFTVDKINKLMAEIKPTAEVGIETVDGVSDFKPLPLKKSQPKPAAKKARKNSGVVPNASNMVMVLNDQGEVDVLDNVKYIESDVTKPYNEPPLDSLHPTITNMLTEPLPPALSVSQGKGKYNSPNTGHNTRRRGQSYNLHTDLISGGQGPSLTMPGDDDSGDDNTDDDDPGQLVINTDEPSSQPLYTAQSQSINAAQNQSIGTKPTGEMLPDQNLTLLTADQGQFNVTGDLRNVSHEEIGNHILVQDLRHVGSELKTATNEQILQLVAQTQQPTKAEQLYPVAVAANRGEAPQAGAITLPGGLQLHFHNMISDKNQTVVQLQIQESPSGQQNLNQQLGLLTNVTQKVPQTVIAPDPQPVSYKKAGSG</sequence>
<dbReference type="SUPFAM" id="SSF54695">
    <property type="entry name" value="POZ domain"/>
    <property type="match status" value="1"/>
</dbReference>
<feature type="compositionally biased region" description="Polar residues" evidence="9">
    <location>
        <begin position="41"/>
        <end position="64"/>
    </location>
</feature>
<feature type="compositionally biased region" description="Low complexity" evidence="9">
    <location>
        <begin position="899"/>
        <end position="908"/>
    </location>
</feature>
<dbReference type="FunFam" id="3.30.160.60:FF:000446">
    <property type="entry name" value="Zinc finger protein"/>
    <property type="match status" value="1"/>
</dbReference>
<feature type="compositionally biased region" description="Low complexity" evidence="9">
    <location>
        <begin position="474"/>
        <end position="487"/>
    </location>
</feature>
<gene>
    <name evidence="12" type="ORF">FSP39_013473</name>
</gene>
<dbReference type="SMART" id="SM00355">
    <property type="entry name" value="ZnF_C2H2"/>
    <property type="match status" value="5"/>
</dbReference>
<evidence type="ECO:0000259" key="11">
    <source>
        <dbReference type="PROSITE" id="PS50157"/>
    </source>
</evidence>
<dbReference type="InterPro" id="IPR011333">
    <property type="entry name" value="SKP1/BTB/POZ_sf"/>
</dbReference>
<feature type="compositionally biased region" description="Polar residues" evidence="9">
    <location>
        <begin position="1039"/>
        <end position="1052"/>
    </location>
</feature>
<dbReference type="SMART" id="SM00225">
    <property type="entry name" value="BTB"/>
    <property type="match status" value="1"/>
</dbReference>
<evidence type="ECO:0000256" key="7">
    <source>
        <dbReference type="ARBA" id="ARBA00023242"/>
    </source>
</evidence>
<accession>A0AA88YDA0</accession>
<organism evidence="12 13">
    <name type="scientific">Pinctada imbricata</name>
    <name type="common">Atlantic pearl-oyster</name>
    <name type="synonym">Pinctada martensii</name>
    <dbReference type="NCBI Taxonomy" id="66713"/>
    <lineage>
        <taxon>Eukaryota</taxon>
        <taxon>Metazoa</taxon>
        <taxon>Spiralia</taxon>
        <taxon>Lophotrochozoa</taxon>
        <taxon>Mollusca</taxon>
        <taxon>Bivalvia</taxon>
        <taxon>Autobranchia</taxon>
        <taxon>Pteriomorphia</taxon>
        <taxon>Pterioida</taxon>
        <taxon>Pterioidea</taxon>
        <taxon>Pteriidae</taxon>
        <taxon>Pinctada</taxon>
    </lineage>
</organism>
<feature type="region of interest" description="Disordered" evidence="9">
    <location>
        <begin position="973"/>
        <end position="1075"/>
    </location>
</feature>
<dbReference type="PROSITE" id="PS50157">
    <property type="entry name" value="ZINC_FINGER_C2H2_2"/>
    <property type="match status" value="3"/>
</dbReference>
<dbReference type="PROSITE" id="PS00028">
    <property type="entry name" value="ZINC_FINGER_C2H2_1"/>
    <property type="match status" value="4"/>
</dbReference>
<feature type="region of interest" description="Disordered" evidence="9">
    <location>
        <begin position="376"/>
        <end position="463"/>
    </location>
</feature>
<comment type="caution">
    <text evidence="12">The sequence shown here is derived from an EMBL/GenBank/DDBJ whole genome shotgun (WGS) entry which is preliminary data.</text>
</comment>
<comment type="subcellular location">
    <subcellularLocation>
        <location evidence="1">Nucleus</location>
    </subcellularLocation>
</comment>